<comment type="similarity">
    <text evidence="2 6">Belongs to the cytochrome c oxidase subunit 3 family.</text>
</comment>
<evidence type="ECO:0000256" key="2">
    <source>
        <dbReference type="ARBA" id="ARBA00010581"/>
    </source>
</evidence>
<feature type="domain" description="Heme-copper oxidase subunit III family profile" evidence="8">
    <location>
        <begin position="1"/>
        <end position="191"/>
    </location>
</feature>
<evidence type="ECO:0000313" key="9">
    <source>
        <dbReference type="EMBL" id="GAA4836674.1"/>
    </source>
</evidence>
<dbReference type="Gene3D" id="1.20.120.80">
    <property type="entry name" value="Cytochrome c oxidase, subunit III, four-helix bundle"/>
    <property type="match status" value="1"/>
</dbReference>
<feature type="transmembrane region" description="Helical" evidence="7">
    <location>
        <begin position="87"/>
        <end position="107"/>
    </location>
</feature>
<dbReference type="PANTHER" id="PTHR11403:SF10">
    <property type="entry name" value="CYTOCHROME C OXIDASE"/>
    <property type="match status" value="1"/>
</dbReference>
<feature type="transmembrane region" description="Helical" evidence="7">
    <location>
        <begin position="20"/>
        <end position="42"/>
    </location>
</feature>
<comment type="caution">
    <text evidence="9">The sequence shown here is derived from an EMBL/GenBank/DDBJ whole genome shotgun (WGS) entry which is preliminary data.</text>
</comment>
<dbReference type="SUPFAM" id="SSF81452">
    <property type="entry name" value="Cytochrome c oxidase subunit III-like"/>
    <property type="match status" value="1"/>
</dbReference>
<sequence length="191" mass="22046">MEQMMTDQPQRTFSVHPKKFAMWLFIVSITMIFAAFTSAYIVRQAEGNWFEFELPMVFYYSTAVIVASSATMFWAMRSAKKDNFSNLKIAIVITAILGAIFLVLQVIGWQHLVEVSAYFVGNPSGSFVYVITGVHGLHVVSAVVYLFVILFAVFKMEIHSKALVRLEMCATYWHFLDILWVYLFFFLLFNR</sequence>
<comment type="subcellular location">
    <subcellularLocation>
        <location evidence="6">Cell membrane</location>
        <topology evidence="6">Multi-pass membrane protein</topology>
    </subcellularLocation>
    <subcellularLocation>
        <location evidence="1">Membrane</location>
        <topology evidence="1">Multi-pass membrane protein</topology>
    </subcellularLocation>
</comment>
<dbReference type="PROSITE" id="PS50253">
    <property type="entry name" value="COX3"/>
    <property type="match status" value="1"/>
</dbReference>
<evidence type="ECO:0000256" key="5">
    <source>
        <dbReference type="ARBA" id="ARBA00023136"/>
    </source>
</evidence>
<name>A0ABP9D9Z1_9BACT</name>
<evidence type="ECO:0000256" key="6">
    <source>
        <dbReference type="RuleBase" id="RU003376"/>
    </source>
</evidence>
<keyword evidence="4 7" id="KW-1133">Transmembrane helix</keyword>
<reference evidence="10" key="1">
    <citation type="journal article" date="2019" name="Int. J. Syst. Evol. Microbiol.">
        <title>The Global Catalogue of Microorganisms (GCM) 10K type strain sequencing project: providing services to taxonomists for standard genome sequencing and annotation.</title>
        <authorList>
            <consortium name="The Broad Institute Genomics Platform"/>
            <consortium name="The Broad Institute Genome Sequencing Center for Infectious Disease"/>
            <person name="Wu L."/>
            <person name="Ma J."/>
        </authorList>
    </citation>
    <scope>NUCLEOTIDE SEQUENCE [LARGE SCALE GENOMIC DNA]</scope>
    <source>
        <strain evidence="10">JCM 18326</strain>
    </source>
</reference>
<evidence type="ECO:0000256" key="1">
    <source>
        <dbReference type="ARBA" id="ARBA00004141"/>
    </source>
</evidence>
<dbReference type="InterPro" id="IPR024791">
    <property type="entry name" value="Cyt_c/ubiquinol_Oxase_su3"/>
</dbReference>
<accession>A0ABP9D9Z1</accession>
<evidence type="ECO:0000256" key="4">
    <source>
        <dbReference type="ARBA" id="ARBA00022989"/>
    </source>
</evidence>
<protein>
    <submittedName>
        <fullName evidence="9">Cytochrome c oxidase subunit 3</fullName>
    </submittedName>
</protein>
<proteinExistence type="inferred from homology"/>
<evidence type="ECO:0000313" key="10">
    <source>
        <dbReference type="Proteomes" id="UP001500298"/>
    </source>
</evidence>
<evidence type="ECO:0000256" key="3">
    <source>
        <dbReference type="ARBA" id="ARBA00022692"/>
    </source>
</evidence>
<organism evidence="9 10">
    <name type="scientific">Algivirga pacifica</name>
    <dbReference type="NCBI Taxonomy" id="1162670"/>
    <lineage>
        <taxon>Bacteria</taxon>
        <taxon>Pseudomonadati</taxon>
        <taxon>Bacteroidota</taxon>
        <taxon>Cytophagia</taxon>
        <taxon>Cytophagales</taxon>
        <taxon>Flammeovirgaceae</taxon>
        <taxon>Algivirga</taxon>
    </lineage>
</organism>
<dbReference type="Proteomes" id="UP001500298">
    <property type="component" value="Unassembled WGS sequence"/>
</dbReference>
<dbReference type="InterPro" id="IPR013833">
    <property type="entry name" value="Cyt_c_oxidase_su3_a-hlx"/>
</dbReference>
<feature type="transmembrane region" description="Helical" evidence="7">
    <location>
        <begin position="127"/>
        <end position="154"/>
    </location>
</feature>
<gene>
    <name evidence="9" type="ORF">GCM10023331_22360</name>
</gene>
<keyword evidence="5 7" id="KW-0472">Membrane</keyword>
<evidence type="ECO:0000256" key="7">
    <source>
        <dbReference type="SAM" id="Phobius"/>
    </source>
</evidence>
<dbReference type="RefSeq" id="WP_345371801.1">
    <property type="nucleotide sequence ID" value="NZ_BAABJX010000033.1"/>
</dbReference>
<dbReference type="PANTHER" id="PTHR11403">
    <property type="entry name" value="CYTOCHROME C OXIDASE SUBUNIT III"/>
    <property type="match status" value="1"/>
</dbReference>
<feature type="transmembrane region" description="Helical" evidence="7">
    <location>
        <begin position="57"/>
        <end position="75"/>
    </location>
</feature>
<feature type="transmembrane region" description="Helical" evidence="7">
    <location>
        <begin position="166"/>
        <end position="189"/>
    </location>
</feature>
<keyword evidence="3 6" id="KW-0812">Transmembrane</keyword>
<evidence type="ECO:0000259" key="8">
    <source>
        <dbReference type="PROSITE" id="PS50253"/>
    </source>
</evidence>
<dbReference type="Pfam" id="PF00510">
    <property type="entry name" value="COX3"/>
    <property type="match status" value="1"/>
</dbReference>
<dbReference type="EMBL" id="BAABJX010000033">
    <property type="protein sequence ID" value="GAA4836674.1"/>
    <property type="molecule type" value="Genomic_DNA"/>
</dbReference>
<dbReference type="InterPro" id="IPR035973">
    <property type="entry name" value="Cyt_c_oxidase_su3-like_sf"/>
</dbReference>
<dbReference type="InterPro" id="IPR000298">
    <property type="entry name" value="Cyt_c_oxidase-like_su3"/>
</dbReference>
<keyword evidence="10" id="KW-1185">Reference proteome</keyword>